<evidence type="ECO:0000256" key="1">
    <source>
        <dbReference type="SAM" id="Phobius"/>
    </source>
</evidence>
<evidence type="ECO:0008006" key="4">
    <source>
        <dbReference type="Google" id="ProtNLM"/>
    </source>
</evidence>
<dbReference type="Proteomes" id="UP000178747">
    <property type="component" value="Unassembled WGS sequence"/>
</dbReference>
<keyword evidence="1" id="KW-0472">Membrane</keyword>
<dbReference type="AlphaFoldDB" id="A0A1G1Y3J6"/>
<proteinExistence type="predicted"/>
<comment type="caution">
    <text evidence="2">The sequence shown here is derived from an EMBL/GenBank/DDBJ whole genome shotgun (WGS) entry which is preliminary data.</text>
</comment>
<dbReference type="Pfam" id="PF09136">
    <property type="entry name" value="Glucodextran_B"/>
    <property type="match status" value="1"/>
</dbReference>
<name>A0A1G1Y3J6_9BACT</name>
<dbReference type="InterPro" id="IPR050400">
    <property type="entry name" value="Bact_Cytoskel_RodZ"/>
</dbReference>
<dbReference type="InterPro" id="IPR013783">
    <property type="entry name" value="Ig-like_fold"/>
</dbReference>
<evidence type="ECO:0000313" key="2">
    <source>
        <dbReference type="EMBL" id="OGY46821.1"/>
    </source>
</evidence>
<dbReference type="Gene3D" id="2.60.40.10">
    <property type="entry name" value="Immunoglobulins"/>
    <property type="match status" value="1"/>
</dbReference>
<sequence>MAIFTTKKINTALSVGEKLAAKRQEKGVNLNRAAAEVKISAGYLQALEVSDYNKLPGEVYARNFLKAYARYLGLDINEVLSQYQTEQKVYSKTQKIKSNIDIKKPVERVFWHNLVVTPEIFRNLIIGILIIICLVYLGAKVKGVVDPPFLQVFSPTDNLLVSQKVVEVTGQVEKEATVEINGQPVLTDSEGNFSETLVLQSGTNIIEIVAKKNHSKLIKIYRKVIVIQEE</sequence>
<dbReference type="PANTHER" id="PTHR34475:SF1">
    <property type="entry name" value="CYTOSKELETON PROTEIN RODZ"/>
    <property type="match status" value="1"/>
</dbReference>
<accession>A0A1G1Y3J6</accession>
<dbReference type="EMBL" id="MHIH01000068">
    <property type="protein sequence ID" value="OGY46821.1"/>
    <property type="molecule type" value="Genomic_DNA"/>
</dbReference>
<keyword evidence="1" id="KW-0812">Transmembrane</keyword>
<dbReference type="Gene3D" id="1.10.260.40">
    <property type="entry name" value="lambda repressor-like DNA-binding domains"/>
    <property type="match status" value="1"/>
</dbReference>
<dbReference type="GO" id="GO:0003677">
    <property type="term" value="F:DNA binding"/>
    <property type="evidence" value="ECO:0007669"/>
    <property type="project" value="InterPro"/>
</dbReference>
<dbReference type="SUPFAM" id="SSF47413">
    <property type="entry name" value="lambda repressor-like DNA-binding domains"/>
    <property type="match status" value="1"/>
</dbReference>
<dbReference type="PANTHER" id="PTHR34475">
    <property type="match status" value="1"/>
</dbReference>
<keyword evidence="1" id="KW-1133">Transmembrane helix</keyword>
<dbReference type="Pfam" id="PF13413">
    <property type="entry name" value="HTH_25"/>
    <property type="match status" value="1"/>
</dbReference>
<gene>
    <name evidence="2" type="ORF">A3J62_00255</name>
</gene>
<feature type="transmembrane region" description="Helical" evidence="1">
    <location>
        <begin position="120"/>
        <end position="139"/>
    </location>
</feature>
<dbReference type="InterPro" id="IPR010982">
    <property type="entry name" value="Lambda_DNA-bd_dom_sf"/>
</dbReference>
<protein>
    <recommendedName>
        <fullName evidence="4">HTH cro/C1-type domain-containing protein</fullName>
    </recommendedName>
</protein>
<evidence type="ECO:0000313" key="3">
    <source>
        <dbReference type="Proteomes" id="UP000178747"/>
    </source>
</evidence>
<organism evidence="2 3">
    <name type="scientific">Candidatus Buchananbacteria bacterium RIFCSPHIGHO2_02_FULL_38_8</name>
    <dbReference type="NCBI Taxonomy" id="1797538"/>
    <lineage>
        <taxon>Bacteria</taxon>
        <taxon>Candidatus Buchananiibacteriota</taxon>
    </lineage>
</organism>
<reference evidence="2 3" key="1">
    <citation type="journal article" date="2016" name="Nat. Commun.">
        <title>Thousands of microbial genomes shed light on interconnected biogeochemical processes in an aquifer system.</title>
        <authorList>
            <person name="Anantharaman K."/>
            <person name="Brown C.T."/>
            <person name="Hug L.A."/>
            <person name="Sharon I."/>
            <person name="Castelle C.J."/>
            <person name="Probst A.J."/>
            <person name="Thomas B.C."/>
            <person name="Singh A."/>
            <person name="Wilkins M.J."/>
            <person name="Karaoz U."/>
            <person name="Brodie E.L."/>
            <person name="Williams K.H."/>
            <person name="Hubbard S.S."/>
            <person name="Banfield J.F."/>
        </authorList>
    </citation>
    <scope>NUCLEOTIDE SEQUENCE [LARGE SCALE GENOMIC DNA]</scope>
</reference>